<dbReference type="GO" id="GO:0007017">
    <property type="term" value="P:microtubule-based process"/>
    <property type="evidence" value="ECO:0007669"/>
    <property type="project" value="InterPro"/>
</dbReference>
<dbReference type="PANTHER" id="PTHR15346">
    <property type="entry name" value="DYNACTIN SUBUNIT"/>
    <property type="match status" value="1"/>
</dbReference>
<gene>
    <name evidence="4" type="ORF">Vbra_5803</name>
</gene>
<dbReference type="GO" id="GO:0005869">
    <property type="term" value="C:dynactin complex"/>
    <property type="evidence" value="ECO:0007669"/>
    <property type="project" value="InterPro"/>
</dbReference>
<protein>
    <submittedName>
        <fullName evidence="4">Uncharacterized protein</fullName>
    </submittedName>
</protein>
<dbReference type="EMBL" id="CDMY01000435">
    <property type="protein sequence ID" value="CEM12175.1"/>
    <property type="molecule type" value="Genomic_DNA"/>
</dbReference>
<evidence type="ECO:0000256" key="3">
    <source>
        <dbReference type="SAM" id="MobiDB-lite"/>
    </source>
</evidence>
<keyword evidence="5" id="KW-1185">Reference proteome</keyword>
<reference evidence="4 5" key="1">
    <citation type="submission" date="2014-11" db="EMBL/GenBank/DDBJ databases">
        <authorList>
            <person name="Zhu J."/>
            <person name="Qi W."/>
            <person name="Song R."/>
        </authorList>
    </citation>
    <scope>NUCLEOTIDE SEQUENCE [LARGE SCALE GENOMIC DNA]</scope>
</reference>
<organism evidence="4 5">
    <name type="scientific">Vitrella brassicaformis (strain CCMP3155)</name>
    <dbReference type="NCBI Taxonomy" id="1169540"/>
    <lineage>
        <taxon>Eukaryota</taxon>
        <taxon>Sar</taxon>
        <taxon>Alveolata</taxon>
        <taxon>Colpodellida</taxon>
        <taxon>Vitrellaceae</taxon>
        <taxon>Vitrella</taxon>
    </lineage>
</organism>
<name>A0A0G4FG05_VITBC</name>
<proteinExistence type="predicted"/>
<dbReference type="Proteomes" id="UP000041254">
    <property type="component" value="Unassembled WGS sequence"/>
</dbReference>
<keyword evidence="2" id="KW-0963">Cytoplasm</keyword>
<evidence type="ECO:0000256" key="2">
    <source>
        <dbReference type="ARBA" id="ARBA00022490"/>
    </source>
</evidence>
<feature type="region of interest" description="Disordered" evidence="3">
    <location>
        <begin position="65"/>
        <end position="88"/>
    </location>
</feature>
<evidence type="ECO:0000313" key="5">
    <source>
        <dbReference type="Proteomes" id="UP000041254"/>
    </source>
</evidence>
<evidence type="ECO:0000313" key="4">
    <source>
        <dbReference type="EMBL" id="CEM12175.1"/>
    </source>
</evidence>
<feature type="region of interest" description="Disordered" evidence="3">
    <location>
        <begin position="125"/>
        <end position="154"/>
    </location>
</feature>
<dbReference type="Pfam" id="PF04912">
    <property type="entry name" value="Dynamitin"/>
    <property type="match status" value="1"/>
</dbReference>
<dbReference type="OrthoDB" id="4977at2759"/>
<evidence type="ECO:0000256" key="1">
    <source>
        <dbReference type="ARBA" id="ARBA00004496"/>
    </source>
</evidence>
<dbReference type="InParanoid" id="A0A0G4FG05"/>
<sequence>MAFTRHTKEGDELASLRALTRQLLVEEVARRARKEEVFDSAHDADFATAQQQKKDLQENGADELASLRSSQNGKSPRKNQRSPRSAEDRLVLDCSDVNPVWAFKQFAGKRLQPTVDVYADLKGQEADEGDSGSARPLRATGSSQGTRLYPSGLPSRRLQFETPLQRYQRLRREVPEAVEAILVWVNERQSGGAAGEQGDAADKGAIGLVQDNLQLQGHVRKLEEEVPKLLQALQSTTAQEPALPSPKRETDGVSASERLLIDSLCWSQATTALARENPLKLLQHHIKSLDSAPLQPDLQTEVVAPSASKGQVTYAAEDVSSVSNLNAMALAQKMQRLEQKIAALSECTAGSEDDTAEAKGAQLDTAHSAASIIGAVSELVSRVRLCGDEKALSELECSLHVVSTELDLLESQAARERHMFDSLPASMNPIKKFEKLYDELAPMDAIADRLQGVISGLQEGSIQEGLGEASSVCQSLRRQEIQNMQLKDSLKTNSDAIAKMQLTLSENAAAVHRGVEALIKRSQEVKS</sequence>
<accession>A0A0G4FG05</accession>
<dbReference type="InterPro" id="IPR028133">
    <property type="entry name" value="Dynamitin"/>
</dbReference>
<comment type="subcellular location">
    <subcellularLocation>
        <location evidence="1">Cytoplasm</location>
    </subcellularLocation>
</comment>
<dbReference type="VEuPathDB" id="CryptoDB:Vbra_5803"/>
<dbReference type="AlphaFoldDB" id="A0A0G4FG05"/>
<feature type="region of interest" description="Disordered" evidence="3">
    <location>
        <begin position="41"/>
        <end position="60"/>
    </location>
</feature>
<dbReference type="GO" id="GO:0005737">
    <property type="term" value="C:cytoplasm"/>
    <property type="evidence" value="ECO:0007669"/>
    <property type="project" value="UniProtKB-SubCell"/>
</dbReference>